<gene>
    <name evidence="1" type="ORF">AQPE_2588</name>
</gene>
<accession>A0A5K7SAD6</accession>
<dbReference type="AlphaFoldDB" id="A0A5K7SAD6"/>
<sequence>MSISHPDEYLDLIIIDFNDILFCPKSFFQKSTTPIGPFLF</sequence>
<proteinExistence type="predicted"/>
<evidence type="ECO:0000313" key="1">
    <source>
        <dbReference type="EMBL" id="BBE18426.1"/>
    </source>
</evidence>
<protein>
    <submittedName>
        <fullName evidence="1">Uncharacterized protein</fullName>
    </submittedName>
</protein>
<evidence type="ECO:0000313" key="2">
    <source>
        <dbReference type="Proteomes" id="UP001193389"/>
    </source>
</evidence>
<name>A0A5K7SAD6_9BACT</name>
<dbReference type="Proteomes" id="UP001193389">
    <property type="component" value="Chromosome"/>
</dbReference>
<dbReference type="KEGG" id="anf:AQPE_2588"/>
<keyword evidence="2" id="KW-1185">Reference proteome</keyword>
<organism evidence="1 2">
    <name type="scientific">Aquipluma nitroreducens</name>
    <dbReference type="NCBI Taxonomy" id="2010828"/>
    <lineage>
        <taxon>Bacteria</taxon>
        <taxon>Pseudomonadati</taxon>
        <taxon>Bacteroidota</taxon>
        <taxon>Bacteroidia</taxon>
        <taxon>Marinilabiliales</taxon>
        <taxon>Prolixibacteraceae</taxon>
        <taxon>Aquipluma</taxon>
    </lineage>
</organism>
<reference evidence="1" key="1">
    <citation type="journal article" date="2020" name="Int. J. Syst. Evol. Microbiol.">
        <title>Aquipluma nitroreducens gen. nov. sp. nov., a novel facultatively anaerobic bacterium isolated from a freshwater lake.</title>
        <authorList>
            <person name="Watanabe M."/>
            <person name="Kojima H."/>
            <person name="Fukui M."/>
        </authorList>
    </citation>
    <scope>NUCLEOTIDE SEQUENCE</scope>
    <source>
        <strain evidence="1">MeG22</strain>
    </source>
</reference>
<dbReference type="EMBL" id="AP018694">
    <property type="protein sequence ID" value="BBE18426.1"/>
    <property type="molecule type" value="Genomic_DNA"/>
</dbReference>